<dbReference type="Proteomes" id="UP001222027">
    <property type="component" value="Unassembled WGS sequence"/>
</dbReference>
<dbReference type="AlphaFoldDB" id="A0AAV8R2H3"/>
<proteinExistence type="predicted"/>
<evidence type="ECO:0008006" key="3">
    <source>
        <dbReference type="Google" id="ProtNLM"/>
    </source>
</evidence>
<evidence type="ECO:0000313" key="1">
    <source>
        <dbReference type="EMBL" id="KAJ8485088.1"/>
    </source>
</evidence>
<evidence type="ECO:0000313" key="2">
    <source>
        <dbReference type="Proteomes" id="UP001222027"/>
    </source>
</evidence>
<organism evidence="1 2">
    <name type="scientific">Ensete ventricosum</name>
    <name type="common">Abyssinian banana</name>
    <name type="synonym">Musa ensete</name>
    <dbReference type="NCBI Taxonomy" id="4639"/>
    <lineage>
        <taxon>Eukaryota</taxon>
        <taxon>Viridiplantae</taxon>
        <taxon>Streptophyta</taxon>
        <taxon>Embryophyta</taxon>
        <taxon>Tracheophyta</taxon>
        <taxon>Spermatophyta</taxon>
        <taxon>Magnoliopsida</taxon>
        <taxon>Liliopsida</taxon>
        <taxon>Zingiberales</taxon>
        <taxon>Musaceae</taxon>
        <taxon>Ensete</taxon>
    </lineage>
</organism>
<accession>A0AAV8R2H3</accession>
<dbReference type="EMBL" id="JAQQAF010000005">
    <property type="protein sequence ID" value="KAJ8485088.1"/>
    <property type="molecule type" value="Genomic_DNA"/>
</dbReference>
<keyword evidence="2" id="KW-1185">Reference proteome</keyword>
<comment type="caution">
    <text evidence="1">The sequence shown here is derived from an EMBL/GenBank/DDBJ whole genome shotgun (WGS) entry which is preliminary data.</text>
</comment>
<name>A0AAV8R2H3_ENSVE</name>
<reference evidence="1 2" key="1">
    <citation type="submission" date="2022-12" db="EMBL/GenBank/DDBJ databases">
        <title>Chromosome-scale assembly of the Ensete ventricosum genome.</title>
        <authorList>
            <person name="Dussert Y."/>
            <person name="Stocks J."/>
            <person name="Wendawek A."/>
            <person name="Woldeyes F."/>
            <person name="Nichols R.A."/>
            <person name="Borrell J.S."/>
        </authorList>
    </citation>
    <scope>NUCLEOTIDE SEQUENCE [LARGE SCALE GENOMIC DNA]</scope>
    <source>
        <strain evidence="2">cv. Maze</strain>
        <tissue evidence="1">Seeds</tissue>
    </source>
</reference>
<gene>
    <name evidence="1" type="ORF">OPV22_017573</name>
</gene>
<sequence>MRRKVISLGYLTSMGNGTAVTSNIKNRGASCQIDMLHPPRWFCEPERHVCYLEISLGGMQYLAASCLNCHGKNERGRRQRASICYWGLSLLLFFPPFSPVSTAPSWKNLEQDHGKLQDWFILEHEVYWLKIGEQTPKLDMSCTRIADCICDHSDLGGSESGR</sequence>
<protein>
    <recommendedName>
        <fullName evidence="3">Cytochrome c domain-containing protein</fullName>
    </recommendedName>
</protein>